<dbReference type="Pfam" id="PF13439">
    <property type="entry name" value="Glyco_transf_4"/>
    <property type="match status" value="1"/>
</dbReference>
<feature type="domain" description="Glycosyltransferase subfamily 4-like N-terminal" evidence="2">
    <location>
        <begin position="14"/>
        <end position="163"/>
    </location>
</feature>
<dbReference type="InterPro" id="IPR001296">
    <property type="entry name" value="Glyco_trans_1"/>
</dbReference>
<dbReference type="InterPro" id="IPR050194">
    <property type="entry name" value="Glycosyltransferase_grp1"/>
</dbReference>
<feature type="domain" description="Glycosyl transferase family 1" evidence="1">
    <location>
        <begin position="173"/>
        <end position="336"/>
    </location>
</feature>
<dbReference type="EMBL" id="JAIQDJ010000001">
    <property type="protein sequence ID" value="MBZ4185096.1"/>
    <property type="molecule type" value="Genomic_DNA"/>
</dbReference>
<reference evidence="3" key="1">
    <citation type="submission" date="2021-09" db="EMBL/GenBank/DDBJ databases">
        <authorList>
            <person name="Wu T."/>
            <person name="Guo S.Z."/>
        </authorList>
    </citation>
    <scope>NUCLEOTIDE SEQUENCE</scope>
    <source>
        <strain evidence="3">RSS-23</strain>
    </source>
</reference>
<dbReference type="Gene3D" id="3.40.50.2000">
    <property type="entry name" value="Glycogen Phosphorylase B"/>
    <property type="match status" value="2"/>
</dbReference>
<sequence>MNFVFVDASRKLWGTEQAFLELARGCASAGHGVIAVVRADSEMAVAMRQVPGIQLRETRFRGGEDPRAFRKVLQAVRTLHADWLVAAHGKHHWPLLFASLFTGTPLAAFRHLTYIRSRVTRYWMPRLAKRYFVVSEFARQRLINDGVPARCLHIVHNPIDMRRFHPSAAARATLRRELCIADDVVLAGFVGRHTTGKGVAPLRQAMIEVMQERAGTAMLWLGEGAELAATRAVVDAVGQAARHHFIPWCDDTAAVYPALDLLVCPSEEEETFGRVVAEAQACGVPVIARDRGGLPEAMIAGETGLLWRGDAPHDLADLIGRLIDDSPRRQAMAAAAPASAARFSTDLVVNKFIAQLTTSTADRARPIPGRVR</sequence>
<dbReference type="CDD" id="cd03801">
    <property type="entry name" value="GT4_PimA-like"/>
    <property type="match status" value="1"/>
</dbReference>
<dbReference type="PANTHER" id="PTHR45947">
    <property type="entry name" value="SULFOQUINOVOSYL TRANSFERASE SQD2"/>
    <property type="match status" value="1"/>
</dbReference>
<dbReference type="Proteomes" id="UP001430290">
    <property type="component" value="Unassembled WGS sequence"/>
</dbReference>
<evidence type="ECO:0000259" key="2">
    <source>
        <dbReference type="Pfam" id="PF13439"/>
    </source>
</evidence>
<accession>A0ABS7TB61</accession>
<protein>
    <submittedName>
        <fullName evidence="3">Glycosyltransferase family 4 protein</fullName>
    </submittedName>
</protein>
<evidence type="ECO:0000313" key="4">
    <source>
        <dbReference type="Proteomes" id="UP001430290"/>
    </source>
</evidence>
<dbReference type="RefSeq" id="WP_223626219.1">
    <property type="nucleotide sequence ID" value="NZ_JAIQDJ010000001.1"/>
</dbReference>
<evidence type="ECO:0000313" key="3">
    <source>
        <dbReference type="EMBL" id="MBZ4185096.1"/>
    </source>
</evidence>
<comment type="caution">
    <text evidence="3">The sequence shown here is derived from an EMBL/GenBank/DDBJ whole genome shotgun (WGS) entry which is preliminary data.</text>
</comment>
<dbReference type="PANTHER" id="PTHR45947:SF3">
    <property type="entry name" value="SULFOQUINOVOSYL TRANSFERASE SQD2"/>
    <property type="match status" value="1"/>
</dbReference>
<name>A0ABS7TB61_9GAMM</name>
<organism evidence="3 4">
    <name type="scientific">Thermomonas beijingensis</name>
    <dbReference type="NCBI Taxonomy" id="2872701"/>
    <lineage>
        <taxon>Bacteria</taxon>
        <taxon>Pseudomonadati</taxon>
        <taxon>Pseudomonadota</taxon>
        <taxon>Gammaproteobacteria</taxon>
        <taxon>Lysobacterales</taxon>
        <taxon>Lysobacteraceae</taxon>
        <taxon>Thermomonas</taxon>
    </lineage>
</organism>
<keyword evidence="4" id="KW-1185">Reference proteome</keyword>
<gene>
    <name evidence="3" type="ORF">K7B09_01985</name>
</gene>
<evidence type="ECO:0000259" key="1">
    <source>
        <dbReference type="Pfam" id="PF00534"/>
    </source>
</evidence>
<dbReference type="Pfam" id="PF00534">
    <property type="entry name" value="Glycos_transf_1"/>
    <property type="match status" value="1"/>
</dbReference>
<dbReference type="SUPFAM" id="SSF53756">
    <property type="entry name" value="UDP-Glycosyltransferase/glycogen phosphorylase"/>
    <property type="match status" value="1"/>
</dbReference>
<dbReference type="InterPro" id="IPR028098">
    <property type="entry name" value="Glyco_trans_4-like_N"/>
</dbReference>
<proteinExistence type="predicted"/>